<dbReference type="Proteomes" id="UP000614216">
    <property type="component" value="Unassembled WGS sequence"/>
</dbReference>
<feature type="region of interest" description="Disordered" evidence="1">
    <location>
        <begin position="198"/>
        <end position="304"/>
    </location>
</feature>
<evidence type="ECO:0000313" key="2">
    <source>
        <dbReference type="EMBL" id="MBL6449087.1"/>
    </source>
</evidence>
<keyword evidence="3" id="KW-1185">Reference proteome</keyword>
<feature type="compositionally biased region" description="Basic and acidic residues" evidence="1">
    <location>
        <begin position="251"/>
        <end position="260"/>
    </location>
</feature>
<dbReference type="RefSeq" id="WP_202858617.1">
    <property type="nucleotide sequence ID" value="NZ_JAEUGD010000066.1"/>
</dbReference>
<dbReference type="Gene3D" id="2.180.10.10">
    <property type="entry name" value="RHS repeat-associated core"/>
    <property type="match status" value="1"/>
</dbReference>
<evidence type="ECO:0000256" key="1">
    <source>
        <dbReference type="SAM" id="MobiDB-lite"/>
    </source>
</evidence>
<feature type="compositionally biased region" description="Basic residues" evidence="1">
    <location>
        <begin position="198"/>
        <end position="229"/>
    </location>
</feature>
<feature type="compositionally biased region" description="Basic residues" evidence="1">
    <location>
        <begin position="238"/>
        <end position="250"/>
    </location>
</feature>
<feature type="compositionally biased region" description="Acidic residues" evidence="1">
    <location>
        <begin position="261"/>
        <end position="274"/>
    </location>
</feature>
<evidence type="ECO:0008006" key="4">
    <source>
        <dbReference type="Google" id="ProtNLM"/>
    </source>
</evidence>
<proteinExistence type="predicted"/>
<evidence type="ECO:0000313" key="3">
    <source>
        <dbReference type="Proteomes" id="UP000614216"/>
    </source>
</evidence>
<feature type="region of interest" description="Disordered" evidence="1">
    <location>
        <begin position="324"/>
        <end position="357"/>
    </location>
</feature>
<organism evidence="2 3">
    <name type="scientific">Fulvivirga marina</name>
    <dbReference type="NCBI Taxonomy" id="2494733"/>
    <lineage>
        <taxon>Bacteria</taxon>
        <taxon>Pseudomonadati</taxon>
        <taxon>Bacteroidota</taxon>
        <taxon>Cytophagia</taxon>
        <taxon>Cytophagales</taxon>
        <taxon>Fulvivirgaceae</taxon>
        <taxon>Fulvivirga</taxon>
    </lineage>
</organism>
<dbReference type="AlphaFoldDB" id="A0A937KDW7"/>
<protein>
    <recommendedName>
        <fullName evidence="4">RHS repeat-associated core domain-containing protein</fullName>
    </recommendedName>
</protein>
<name>A0A937KDW7_9BACT</name>
<comment type="caution">
    <text evidence="2">The sequence shown here is derived from an EMBL/GenBank/DDBJ whole genome shotgun (WGS) entry which is preliminary data.</text>
</comment>
<reference evidence="2" key="1">
    <citation type="submission" date="2021-01" db="EMBL/GenBank/DDBJ databases">
        <title>Fulvivirga kasyanovii gen. nov., sp nov., a novel member of the phylum Bacteroidetes isolated from seawater in a mussel farm.</title>
        <authorList>
            <person name="Zhao L.-H."/>
            <person name="Wang Z.-J."/>
        </authorList>
    </citation>
    <scope>NUCLEOTIDE SEQUENCE</scope>
    <source>
        <strain evidence="2">29W222</strain>
    </source>
</reference>
<gene>
    <name evidence="2" type="ORF">JMN32_22440</name>
</gene>
<dbReference type="EMBL" id="JAEUGD010000066">
    <property type="protein sequence ID" value="MBL6449087.1"/>
    <property type="molecule type" value="Genomic_DNA"/>
</dbReference>
<sequence>MRKCQLTIYNSFDNAFAFFDNGQTSNDNVPAAYLNYILFDDEMNYKDAGYLQVSDDANFNVEKLEIGDIEIKEAGYIYAYVSNESATDNWVYFDDLKLTHNRSKIIKSEDFYALGLSFNPYHRDNEYYTGSVNTRGIAHGIKDLGFRKYDAVLGRFYNIDPLADLQLEQSTYQYAGNNFVNNEDLLGLLIEDGSKVRERNKRARTGKNKDKRKKDKRVKRVRVKGRGTHSRVAINLPKTKKQKRHRKVNGKKKDNGKQDREDEQDENTSTETDDQQSGGSRDHVARTGSFESSKGEGRKSFDVLGSQDEESFVFGPARPKKETYAASSMPVSGPQIRQPRFVGSSQRKYESGTDNSENNSIEKVYAQLKTHKSTDTGAGTIALEKHYSGKTGFDYKREVSENLKMFGPDPVGAGDYLMKLWEDLGFNYPKMFVHPDKVVVEGEYIITDKDGNEISTTYTVTFNNNDSERELFDKLTIWAGSADYWGKSAAVTDQWRDKINYHIKDLSNAIPGDEGGLVLYSYIVADIVTAPLVAAQTIINGKHYRTDEQLAGWERALAILDLVPGEALVKAGIVGMVVKIGGKVVDVAKLSAISRRAIAKAIQLGSKVLPTANEQFTLIGKSGATIGVLLKEGADDVLRVANDGWLDDAVTSADEFIEISKDIAVKDGIGNVIGESVYLVKKADGTSGFVKASQFQELLTASSQKIGINLDNLGTAVGSSGNVLLDNSKVYNDLDGLAKEVSFGDIIASEKGQKLVLAAENQKAIDGFYNETGQMFQLKTLGGKKQMINEINQTYQKAVELGFNNIDIRINVDIPVVMMKNHWLKNVRQPSLLIKNDGVVGEIWVHGSDGVISLDLELLRK</sequence>
<accession>A0A937KDW7</accession>